<evidence type="ECO:0000256" key="8">
    <source>
        <dbReference type="SAM" id="MobiDB-lite"/>
    </source>
</evidence>
<feature type="compositionally biased region" description="Polar residues" evidence="8">
    <location>
        <begin position="1"/>
        <end position="14"/>
    </location>
</feature>
<keyword evidence="3" id="KW-1003">Cell membrane</keyword>
<evidence type="ECO:0000256" key="3">
    <source>
        <dbReference type="ARBA" id="ARBA00022475"/>
    </source>
</evidence>
<feature type="transmembrane region" description="Helical" evidence="7">
    <location>
        <begin position="214"/>
        <end position="239"/>
    </location>
</feature>
<evidence type="ECO:0000256" key="4">
    <source>
        <dbReference type="ARBA" id="ARBA00022692"/>
    </source>
</evidence>
<gene>
    <name evidence="10" type="ORF">ETD83_23345</name>
</gene>
<accession>A0A5C4JA86</accession>
<evidence type="ECO:0000313" key="10">
    <source>
        <dbReference type="EMBL" id="TMQ94799.1"/>
    </source>
</evidence>
<reference evidence="10 11" key="1">
    <citation type="submission" date="2019-05" db="EMBL/GenBank/DDBJ databases">
        <title>Draft genome sequence of Actinomadura sp. 14C53.</title>
        <authorList>
            <person name="Saricaoglu S."/>
            <person name="Isik K."/>
        </authorList>
    </citation>
    <scope>NUCLEOTIDE SEQUENCE [LARGE SCALE GENOMIC DNA]</scope>
    <source>
        <strain evidence="10 11">14C53</strain>
    </source>
</reference>
<feature type="compositionally biased region" description="Low complexity" evidence="8">
    <location>
        <begin position="15"/>
        <end position="32"/>
    </location>
</feature>
<sequence length="298" mass="32368">MASTQKTQKQNTSEQGTSTQKTATGTGAAARAGESRRRVLDPRERPEILLVPAVFAIVMLGGEFLATPLGIDEYTLPRPSQIYEALEGQLTDGQFWGHLRVTLQEALFGYAIGVGAAMLLGTLISQVRLVERTLMPYIVAFQTVPKVALAPLFVVWFGFGISSKIVMAAVISFFPMLVNVVEGLRSADADRIQMLTVFGAGRFQIFRMVRLPTAVPFIFAGLDIGIVFAILGAVVGEFIGAKEGLGYLLLQSNFNFDIAGMFAVLVVLSVLGLIAHFLIRLAQRRVAFWAEENRVIGA</sequence>
<evidence type="ECO:0000256" key="7">
    <source>
        <dbReference type="RuleBase" id="RU363032"/>
    </source>
</evidence>
<evidence type="ECO:0000256" key="6">
    <source>
        <dbReference type="ARBA" id="ARBA00023136"/>
    </source>
</evidence>
<keyword evidence="11" id="KW-1185">Reference proteome</keyword>
<proteinExistence type="inferred from homology"/>
<feature type="region of interest" description="Disordered" evidence="8">
    <location>
        <begin position="1"/>
        <end position="39"/>
    </location>
</feature>
<organism evidence="10 11">
    <name type="scientific">Actinomadura soli</name>
    <dbReference type="NCBI Taxonomy" id="2508997"/>
    <lineage>
        <taxon>Bacteria</taxon>
        <taxon>Bacillati</taxon>
        <taxon>Actinomycetota</taxon>
        <taxon>Actinomycetes</taxon>
        <taxon>Streptosporangiales</taxon>
        <taxon>Thermomonosporaceae</taxon>
        <taxon>Actinomadura</taxon>
    </lineage>
</organism>
<name>A0A5C4JA86_9ACTN</name>
<dbReference type="InterPro" id="IPR000515">
    <property type="entry name" value="MetI-like"/>
</dbReference>
<dbReference type="GO" id="GO:0055085">
    <property type="term" value="P:transmembrane transport"/>
    <property type="evidence" value="ECO:0007669"/>
    <property type="project" value="InterPro"/>
</dbReference>
<dbReference type="PROSITE" id="PS50928">
    <property type="entry name" value="ABC_TM1"/>
    <property type="match status" value="1"/>
</dbReference>
<dbReference type="RefSeq" id="WP_138647283.1">
    <property type="nucleotide sequence ID" value="NZ_VCKW01000126.1"/>
</dbReference>
<dbReference type="AlphaFoldDB" id="A0A5C4JA86"/>
<dbReference type="EMBL" id="VCKW01000126">
    <property type="protein sequence ID" value="TMQ94799.1"/>
    <property type="molecule type" value="Genomic_DNA"/>
</dbReference>
<dbReference type="PANTHER" id="PTHR30151:SF20">
    <property type="entry name" value="ABC TRANSPORTER PERMEASE PROTEIN HI_0355-RELATED"/>
    <property type="match status" value="1"/>
</dbReference>
<feature type="domain" description="ABC transmembrane type-1" evidence="9">
    <location>
        <begin position="95"/>
        <end position="279"/>
    </location>
</feature>
<comment type="similarity">
    <text evidence="7">Belongs to the binding-protein-dependent transport system permease family.</text>
</comment>
<dbReference type="Gene3D" id="1.10.3720.10">
    <property type="entry name" value="MetI-like"/>
    <property type="match status" value="1"/>
</dbReference>
<feature type="transmembrane region" description="Helical" evidence="7">
    <location>
        <begin position="107"/>
        <end position="125"/>
    </location>
</feature>
<dbReference type="PANTHER" id="PTHR30151">
    <property type="entry name" value="ALKANE SULFONATE ABC TRANSPORTER-RELATED, MEMBRANE SUBUNIT"/>
    <property type="match status" value="1"/>
</dbReference>
<feature type="transmembrane region" description="Helical" evidence="7">
    <location>
        <begin position="137"/>
        <end position="159"/>
    </location>
</feature>
<dbReference type="CDD" id="cd06261">
    <property type="entry name" value="TM_PBP2"/>
    <property type="match status" value="1"/>
</dbReference>
<evidence type="ECO:0000313" key="11">
    <source>
        <dbReference type="Proteomes" id="UP000309174"/>
    </source>
</evidence>
<keyword evidence="6 7" id="KW-0472">Membrane</keyword>
<protein>
    <submittedName>
        <fullName evidence="10">ABC transporter permease</fullName>
    </submittedName>
</protein>
<keyword evidence="5 7" id="KW-1133">Transmembrane helix</keyword>
<keyword evidence="4 7" id="KW-0812">Transmembrane</keyword>
<feature type="transmembrane region" description="Helical" evidence="7">
    <location>
        <begin position="259"/>
        <end position="279"/>
    </location>
</feature>
<dbReference type="Proteomes" id="UP000309174">
    <property type="component" value="Unassembled WGS sequence"/>
</dbReference>
<dbReference type="GO" id="GO:0005886">
    <property type="term" value="C:plasma membrane"/>
    <property type="evidence" value="ECO:0007669"/>
    <property type="project" value="UniProtKB-SubCell"/>
</dbReference>
<comment type="caution">
    <text evidence="10">The sequence shown here is derived from an EMBL/GenBank/DDBJ whole genome shotgun (WGS) entry which is preliminary data.</text>
</comment>
<dbReference type="InterPro" id="IPR035906">
    <property type="entry name" value="MetI-like_sf"/>
</dbReference>
<evidence type="ECO:0000256" key="1">
    <source>
        <dbReference type="ARBA" id="ARBA00004651"/>
    </source>
</evidence>
<keyword evidence="2 7" id="KW-0813">Transport</keyword>
<dbReference type="OrthoDB" id="7274389at2"/>
<feature type="transmembrane region" description="Helical" evidence="7">
    <location>
        <begin position="165"/>
        <end position="184"/>
    </location>
</feature>
<evidence type="ECO:0000256" key="2">
    <source>
        <dbReference type="ARBA" id="ARBA00022448"/>
    </source>
</evidence>
<evidence type="ECO:0000259" key="9">
    <source>
        <dbReference type="PROSITE" id="PS50928"/>
    </source>
</evidence>
<dbReference type="Pfam" id="PF00528">
    <property type="entry name" value="BPD_transp_1"/>
    <property type="match status" value="1"/>
</dbReference>
<comment type="subcellular location">
    <subcellularLocation>
        <location evidence="1 7">Cell membrane</location>
        <topology evidence="1 7">Multi-pass membrane protein</topology>
    </subcellularLocation>
</comment>
<evidence type="ECO:0000256" key="5">
    <source>
        <dbReference type="ARBA" id="ARBA00022989"/>
    </source>
</evidence>
<dbReference type="SUPFAM" id="SSF161098">
    <property type="entry name" value="MetI-like"/>
    <property type="match status" value="1"/>
</dbReference>
<feature type="transmembrane region" description="Helical" evidence="7">
    <location>
        <begin position="48"/>
        <end position="71"/>
    </location>
</feature>